<evidence type="ECO:0000313" key="3">
    <source>
        <dbReference type="Proteomes" id="UP000003136"/>
    </source>
</evidence>
<feature type="transmembrane region" description="Helical" evidence="1">
    <location>
        <begin position="28"/>
        <end position="55"/>
    </location>
</feature>
<comment type="caution">
    <text evidence="2">The sequence shown here is derived from an EMBL/GenBank/DDBJ whole genome shotgun (WGS) entry which is preliminary data.</text>
</comment>
<gene>
    <name evidence="2" type="ORF">BACPEC_00412</name>
</gene>
<evidence type="ECO:0000313" key="2">
    <source>
        <dbReference type="EMBL" id="EEC58282.1"/>
    </source>
</evidence>
<reference evidence="2 3" key="2">
    <citation type="submission" date="2008-11" db="EMBL/GenBank/DDBJ databases">
        <authorList>
            <person name="Fulton L."/>
            <person name="Clifton S."/>
            <person name="Fulton B."/>
            <person name="Xu J."/>
            <person name="Minx P."/>
            <person name="Pepin K.H."/>
            <person name="Johnson M."/>
            <person name="Bhonagiri V."/>
            <person name="Nash W.E."/>
            <person name="Mardis E.R."/>
            <person name="Wilson R.K."/>
        </authorList>
    </citation>
    <scope>NUCLEOTIDE SEQUENCE [LARGE SCALE GENOMIC DNA]</scope>
    <source>
        <strain evidence="2 3">ATCC 43243</strain>
    </source>
</reference>
<dbReference type="AlphaFoldDB" id="B7AP08"/>
<reference evidence="2 3" key="1">
    <citation type="submission" date="2008-11" db="EMBL/GenBank/DDBJ databases">
        <title>Draft genome sequence of Bacteroides pectinophilus (ATCC 43243).</title>
        <authorList>
            <person name="Sudarsanam P."/>
            <person name="Ley R."/>
            <person name="Guruge J."/>
            <person name="Turnbaugh P.J."/>
            <person name="Mahowald M."/>
            <person name="Liep D."/>
            <person name="Gordon J."/>
        </authorList>
    </citation>
    <scope>NUCLEOTIDE SEQUENCE [LARGE SCALE GENOMIC DNA]</scope>
    <source>
        <strain evidence="2 3">ATCC 43243</strain>
    </source>
</reference>
<protein>
    <submittedName>
        <fullName evidence="2">Uncharacterized protein</fullName>
    </submittedName>
</protein>
<organism evidence="2 3">
    <name type="scientific">[Bacteroides] pectinophilus ATCC 43243</name>
    <dbReference type="NCBI Taxonomy" id="483218"/>
    <lineage>
        <taxon>Bacteria</taxon>
        <taxon>Bacillati</taxon>
        <taxon>Bacillota</taxon>
        <taxon>Clostridia</taxon>
        <taxon>Eubacteriales</taxon>
    </lineage>
</organism>
<name>B7AP08_9FIRM</name>
<proteinExistence type="predicted"/>
<accession>B7AP08</accession>
<keyword evidence="3" id="KW-1185">Reference proteome</keyword>
<evidence type="ECO:0000256" key="1">
    <source>
        <dbReference type="SAM" id="Phobius"/>
    </source>
</evidence>
<dbReference type="EMBL" id="ABVQ01000034">
    <property type="protein sequence ID" value="EEC58282.1"/>
    <property type="molecule type" value="Genomic_DNA"/>
</dbReference>
<keyword evidence="1" id="KW-0812">Transmembrane</keyword>
<keyword evidence="1" id="KW-0472">Membrane</keyword>
<sequence>MGFISLLTCDSYIRIPPSFYFVNNFSKLFLLFSFFFFIHHILCFLMLYTQFMIFFNKAFLQ</sequence>
<keyword evidence="1" id="KW-1133">Transmembrane helix</keyword>
<dbReference type="Proteomes" id="UP000003136">
    <property type="component" value="Unassembled WGS sequence"/>
</dbReference>
<dbReference type="HOGENOM" id="CLU_2912903_0_0_9"/>